<keyword evidence="1" id="KW-0812">Transmembrane</keyword>
<reference evidence="2 3" key="1">
    <citation type="submission" date="2020-10" db="EMBL/GenBank/DDBJ databases">
        <title>Bacillus sp. HD4P25, an endophyte from a halophyte.</title>
        <authorList>
            <person name="Sun J.-Q."/>
        </authorList>
    </citation>
    <scope>NUCLEOTIDE SEQUENCE [LARGE SCALE GENOMIC DNA]</scope>
    <source>
        <strain evidence="2 3">YIM 93174</strain>
    </source>
</reference>
<evidence type="ECO:0000256" key="1">
    <source>
        <dbReference type="SAM" id="Phobius"/>
    </source>
</evidence>
<proteinExistence type="predicted"/>
<dbReference type="InterPro" id="IPR038503">
    <property type="entry name" value="SpoIIIAH_sf"/>
</dbReference>
<keyword evidence="3" id="KW-1185">Reference proteome</keyword>
<keyword evidence="1" id="KW-1133">Transmembrane helix</keyword>
<dbReference type="EMBL" id="JADCLJ010000024">
    <property type="protein sequence ID" value="MBE4910453.1"/>
    <property type="molecule type" value="Genomic_DNA"/>
</dbReference>
<protein>
    <submittedName>
        <fullName evidence="2">SpoIIIAH-like family protein</fullName>
    </submittedName>
</protein>
<feature type="transmembrane region" description="Helical" evidence="1">
    <location>
        <begin position="7"/>
        <end position="25"/>
    </location>
</feature>
<sequence length="195" mass="21290">MLLKKQTVWLLTMLSLVVVLSVYYITSPEGAPEDFAFEQEGVNETAENTDVTTTAEGEEGMEVTIEEAEDGTAISTISSDELFAQLRMDIEDKRAELREQLTAVVASSEVSAEEKNMAMEKMQELTEIAIKESTIETLIKSKGYADALVRADGGKVRITVKAKEHNNAAANDILLLVASELGELQDVAVTFEPAE</sequence>
<gene>
    <name evidence="2" type="ORF">IMZ08_20635</name>
</gene>
<name>A0ABR9QPM8_9BACI</name>
<dbReference type="Proteomes" id="UP001516662">
    <property type="component" value="Unassembled WGS sequence"/>
</dbReference>
<evidence type="ECO:0000313" key="3">
    <source>
        <dbReference type="Proteomes" id="UP001516662"/>
    </source>
</evidence>
<evidence type="ECO:0000313" key="2">
    <source>
        <dbReference type="EMBL" id="MBE4910453.1"/>
    </source>
</evidence>
<accession>A0ABR9QPM8</accession>
<dbReference type="Pfam" id="PF12685">
    <property type="entry name" value="SpoIIIAH"/>
    <property type="match status" value="1"/>
</dbReference>
<dbReference type="RefSeq" id="WP_193539689.1">
    <property type="nucleotide sequence ID" value="NZ_JADCLJ010000024.1"/>
</dbReference>
<organism evidence="2 3">
    <name type="scientific">Litchfieldia luteola</name>
    <dbReference type="NCBI Taxonomy" id="682179"/>
    <lineage>
        <taxon>Bacteria</taxon>
        <taxon>Bacillati</taxon>
        <taxon>Bacillota</taxon>
        <taxon>Bacilli</taxon>
        <taxon>Bacillales</taxon>
        <taxon>Bacillaceae</taxon>
        <taxon>Litchfieldia</taxon>
    </lineage>
</organism>
<dbReference type="InterPro" id="IPR024232">
    <property type="entry name" value="SpoIIIAH"/>
</dbReference>
<keyword evidence="1" id="KW-0472">Membrane</keyword>
<comment type="caution">
    <text evidence="2">The sequence shown here is derived from an EMBL/GenBank/DDBJ whole genome shotgun (WGS) entry which is preliminary data.</text>
</comment>
<dbReference type="Gene3D" id="1.10.287.4300">
    <property type="entry name" value="Stage III sporulation protein AH-like"/>
    <property type="match status" value="1"/>
</dbReference>